<proteinExistence type="inferred from homology"/>
<feature type="transmembrane region" description="Helical" evidence="11">
    <location>
        <begin position="15"/>
        <end position="37"/>
    </location>
</feature>
<evidence type="ECO:0000256" key="8">
    <source>
        <dbReference type="ARBA" id="ARBA00023134"/>
    </source>
</evidence>
<dbReference type="InterPro" id="IPR024156">
    <property type="entry name" value="Small_GTPase_ARF"/>
</dbReference>
<dbReference type="InParanoid" id="F2UEM9"/>
<dbReference type="GO" id="GO:0005794">
    <property type="term" value="C:Golgi apparatus"/>
    <property type="evidence" value="ECO:0007669"/>
    <property type="project" value="TreeGrafter"/>
</dbReference>
<dbReference type="FunCoup" id="F2UEM9">
    <property type="interactions" value="1042"/>
</dbReference>
<dbReference type="Pfam" id="PF09439">
    <property type="entry name" value="SRPRB"/>
    <property type="match status" value="1"/>
</dbReference>
<dbReference type="EMBL" id="GL832971">
    <property type="protein sequence ID" value="EGD75079.1"/>
    <property type="molecule type" value="Genomic_DNA"/>
</dbReference>
<name>F2UEM9_SALR5</name>
<dbReference type="RefSeq" id="XP_004992132.1">
    <property type="nucleotide sequence ID" value="XM_004992075.1"/>
</dbReference>
<evidence type="ECO:0000313" key="13">
    <source>
        <dbReference type="Proteomes" id="UP000007799"/>
    </source>
</evidence>
<evidence type="ECO:0000256" key="1">
    <source>
        <dbReference type="ARBA" id="ARBA00004389"/>
    </source>
</evidence>
<dbReference type="GO" id="GO:0003924">
    <property type="term" value="F:GTPase activity"/>
    <property type="evidence" value="ECO:0007669"/>
    <property type="project" value="TreeGrafter"/>
</dbReference>
<evidence type="ECO:0000256" key="5">
    <source>
        <dbReference type="ARBA" id="ARBA00022741"/>
    </source>
</evidence>
<dbReference type="eggNOG" id="KOG0090">
    <property type="taxonomic scope" value="Eukaryota"/>
</dbReference>
<dbReference type="InterPro" id="IPR019009">
    <property type="entry name" value="SRP_receptor_beta_su"/>
</dbReference>
<gene>
    <name evidence="12" type="ORF">PTSG_06735</name>
</gene>
<comment type="similarity">
    <text evidence="2">Belongs to the SRP receptor beta subunit family.</text>
</comment>
<dbReference type="GeneID" id="16072691"/>
<dbReference type="GO" id="GO:0006886">
    <property type="term" value="P:intracellular protein transport"/>
    <property type="evidence" value="ECO:0007669"/>
    <property type="project" value="TreeGrafter"/>
</dbReference>
<evidence type="ECO:0000256" key="11">
    <source>
        <dbReference type="SAM" id="Phobius"/>
    </source>
</evidence>
<keyword evidence="13" id="KW-1185">Reference proteome</keyword>
<dbReference type="Gene3D" id="3.40.50.300">
    <property type="entry name" value="P-loop containing nucleotide triphosphate hydrolases"/>
    <property type="match status" value="1"/>
</dbReference>
<dbReference type="PANTHER" id="PTHR45909:SF1">
    <property type="entry name" value="ADP-RIBOSYLATION FACTOR-RELATED PROTEIN 1"/>
    <property type="match status" value="1"/>
</dbReference>
<evidence type="ECO:0000256" key="2">
    <source>
        <dbReference type="ARBA" id="ARBA00005619"/>
    </source>
</evidence>
<dbReference type="GO" id="GO:0034067">
    <property type="term" value="P:protein localization to Golgi apparatus"/>
    <property type="evidence" value="ECO:0007669"/>
    <property type="project" value="TreeGrafter"/>
</dbReference>
<evidence type="ECO:0000256" key="3">
    <source>
        <dbReference type="ARBA" id="ARBA00020256"/>
    </source>
</evidence>
<dbReference type="CDD" id="cd04105">
    <property type="entry name" value="SR_beta"/>
    <property type="match status" value="1"/>
</dbReference>
<dbReference type="GO" id="GO:0005525">
    <property type="term" value="F:GTP binding"/>
    <property type="evidence" value="ECO:0007669"/>
    <property type="project" value="UniProtKB-KW"/>
</dbReference>
<dbReference type="GO" id="GO:0043001">
    <property type="term" value="P:Golgi to plasma membrane protein transport"/>
    <property type="evidence" value="ECO:0007669"/>
    <property type="project" value="TreeGrafter"/>
</dbReference>
<organism evidence="13">
    <name type="scientific">Salpingoeca rosetta (strain ATCC 50818 / BSB-021)</name>
    <dbReference type="NCBI Taxonomy" id="946362"/>
    <lineage>
        <taxon>Eukaryota</taxon>
        <taxon>Choanoflagellata</taxon>
        <taxon>Craspedida</taxon>
        <taxon>Salpingoecidae</taxon>
        <taxon>Salpingoeca</taxon>
    </lineage>
</organism>
<keyword evidence="10" id="KW-0675">Receptor</keyword>
<comment type="subcellular location">
    <subcellularLocation>
        <location evidence="1">Endoplasmic reticulum membrane</location>
        <topology evidence="1">Single-pass membrane protein</topology>
    </subcellularLocation>
</comment>
<dbReference type="AlphaFoldDB" id="F2UEM9"/>
<dbReference type="STRING" id="946362.F2UEM9"/>
<dbReference type="OMA" id="MNGVKVT"/>
<evidence type="ECO:0000256" key="4">
    <source>
        <dbReference type="ARBA" id="ARBA00022692"/>
    </source>
</evidence>
<keyword evidence="5" id="KW-0547">Nucleotide-binding</keyword>
<dbReference type="SUPFAM" id="SSF52540">
    <property type="entry name" value="P-loop containing nucleoside triphosphate hydrolases"/>
    <property type="match status" value="1"/>
</dbReference>
<dbReference type="PANTHER" id="PTHR45909">
    <property type="entry name" value="ADP-RIBOSYLATION FACTOR-RELATED PROTEIN 1"/>
    <property type="match status" value="1"/>
</dbReference>
<accession>F2UEM9</accession>
<evidence type="ECO:0000256" key="6">
    <source>
        <dbReference type="ARBA" id="ARBA00022824"/>
    </source>
</evidence>
<protein>
    <recommendedName>
        <fullName evidence="3">Signal recognition particle receptor subunit beta</fullName>
    </recommendedName>
</protein>
<dbReference type="Proteomes" id="UP000007799">
    <property type="component" value="Unassembled WGS sequence"/>
</dbReference>
<dbReference type="PROSITE" id="PS51417">
    <property type="entry name" value="ARF"/>
    <property type="match status" value="1"/>
</dbReference>
<keyword evidence="8" id="KW-0342">GTP-binding</keyword>
<dbReference type="GO" id="GO:0005789">
    <property type="term" value="C:endoplasmic reticulum membrane"/>
    <property type="evidence" value="ECO:0007669"/>
    <property type="project" value="UniProtKB-SubCell"/>
</dbReference>
<keyword evidence="7 11" id="KW-1133">Transmembrane helix</keyword>
<dbReference type="KEGG" id="sre:PTSG_06735"/>
<sequence>MTKMDGAGGVVEDDMMFFALLGLAVLGILAVVVVFLLRGKAKAKRDTVLLVGPLGTGKTTLFSLLTTGQAMPTQTSLKPNEAALELDTSINQSLKVKDIPGHERLRGTYLGESAASCAACVYVLDSSTVLRGARPVAEFLYDVLASKDMKAMPVLVLCNKQDVVTAPRKVERIVQKLQNEFTQIRQTRSADVAGLDEAEGAAVFLGSKDAEEFEFSQLPNRIDFELTSLKDQGEAGAKLVKDWVARTLSK</sequence>
<reference evidence="12" key="1">
    <citation type="submission" date="2009-08" db="EMBL/GenBank/DDBJ databases">
        <title>Annotation of Salpingoeca rosetta.</title>
        <authorList>
            <consortium name="The Broad Institute Genome Sequencing Platform"/>
            <person name="Russ C."/>
            <person name="Cuomo C."/>
            <person name="Burger G."/>
            <person name="Gray M.W."/>
            <person name="Holland P.W.H."/>
            <person name="King N."/>
            <person name="Lang F.B.F."/>
            <person name="Roger A.J."/>
            <person name="Ruiz-Trillo I."/>
            <person name="Young S.K."/>
            <person name="Zeng Q."/>
            <person name="Gargeya S."/>
            <person name="Alvarado L."/>
            <person name="Berlin A."/>
            <person name="Chapman S.B."/>
            <person name="Chen Z."/>
            <person name="Freedman E."/>
            <person name="Gellesch M."/>
            <person name="Goldberg J."/>
            <person name="Griggs A."/>
            <person name="Gujja S."/>
            <person name="Heilman E."/>
            <person name="Heiman D."/>
            <person name="Howarth C."/>
            <person name="Mehta T."/>
            <person name="Neiman D."/>
            <person name="Pearson M."/>
            <person name="Roberts A."/>
            <person name="Saif S."/>
            <person name="Shea T."/>
            <person name="Shenoy N."/>
            <person name="Sisk P."/>
            <person name="Stolte C."/>
            <person name="Sykes S."/>
            <person name="White J."/>
            <person name="Yandava C."/>
            <person name="Haas B."/>
            <person name="Nusbaum C."/>
            <person name="Birren B."/>
        </authorList>
    </citation>
    <scope>NUCLEOTIDE SEQUENCE [LARGE SCALE GENOMIC DNA]</scope>
    <source>
        <strain evidence="12">ATCC 50818</strain>
    </source>
</reference>
<evidence type="ECO:0000313" key="12">
    <source>
        <dbReference type="EMBL" id="EGD75079.1"/>
    </source>
</evidence>
<dbReference type="InterPro" id="IPR027417">
    <property type="entry name" value="P-loop_NTPase"/>
</dbReference>
<keyword evidence="4 11" id="KW-0812">Transmembrane</keyword>
<keyword evidence="9 11" id="KW-0472">Membrane</keyword>
<evidence type="ECO:0000256" key="10">
    <source>
        <dbReference type="ARBA" id="ARBA00023170"/>
    </source>
</evidence>
<dbReference type="OrthoDB" id="41266at2759"/>
<keyword evidence="6" id="KW-0256">Endoplasmic reticulum</keyword>
<evidence type="ECO:0000256" key="7">
    <source>
        <dbReference type="ARBA" id="ARBA00022989"/>
    </source>
</evidence>
<evidence type="ECO:0000256" key="9">
    <source>
        <dbReference type="ARBA" id="ARBA00023136"/>
    </source>
</evidence>